<evidence type="ECO:0000313" key="1">
    <source>
        <dbReference type="EMBL" id="OQD96504.1"/>
    </source>
</evidence>
<dbReference type="AlphaFoldDB" id="A0A1V6R4R7"/>
<protein>
    <submittedName>
        <fullName evidence="1">Uncharacterized protein</fullName>
    </submittedName>
</protein>
<reference evidence="2" key="1">
    <citation type="journal article" date="2017" name="Nat. Microbiol.">
        <title>Global analysis of biosynthetic gene clusters reveals vast potential of secondary metabolite production in Penicillium species.</title>
        <authorList>
            <person name="Nielsen J.C."/>
            <person name="Grijseels S."/>
            <person name="Prigent S."/>
            <person name="Ji B."/>
            <person name="Dainat J."/>
            <person name="Nielsen K.F."/>
            <person name="Frisvad J.C."/>
            <person name="Workman M."/>
            <person name="Nielsen J."/>
        </authorList>
    </citation>
    <scope>NUCLEOTIDE SEQUENCE [LARGE SCALE GENOMIC DNA]</scope>
    <source>
        <strain evidence="2">IBT 29486</strain>
    </source>
</reference>
<dbReference type="Proteomes" id="UP000191518">
    <property type="component" value="Unassembled WGS sequence"/>
</dbReference>
<evidence type="ECO:0000313" key="2">
    <source>
        <dbReference type="Proteomes" id="UP000191518"/>
    </source>
</evidence>
<name>A0A1V6R4R7_9EURO</name>
<gene>
    <name evidence="1" type="ORF">PENVUL_c090G07403</name>
</gene>
<sequence length="115" mass="12887">MGGAAVCLMAPDELQRIFLSFQFRRSKPVRTQFGHIVPGTNSDCLEAKYVLSSSRCLISEAGRSDLTFSAEWIIREKIRSQYQRHGAKQAVDLQDVENLPSYVGPGKAEPNFDHD</sequence>
<proteinExistence type="predicted"/>
<keyword evidence="2" id="KW-1185">Reference proteome</keyword>
<accession>A0A1V6R4R7</accession>
<comment type="caution">
    <text evidence="1">The sequence shown here is derived from an EMBL/GenBank/DDBJ whole genome shotgun (WGS) entry which is preliminary data.</text>
</comment>
<dbReference type="EMBL" id="MDYP01000090">
    <property type="protein sequence ID" value="OQD96504.1"/>
    <property type="molecule type" value="Genomic_DNA"/>
</dbReference>
<organism evidence="1 2">
    <name type="scientific">Penicillium vulpinum</name>
    <dbReference type="NCBI Taxonomy" id="29845"/>
    <lineage>
        <taxon>Eukaryota</taxon>
        <taxon>Fungi</taxon>
        <taxon>Dikarya</taxon>
        <taxon>Ascomycota</taxon>
        <taxon>Pezizomycotina</taxon>
        <taxon>Eurotiomycetes</taxon>
        <taxon>Eurotiomycetidae</taxon>
        <taxon>Eurotiales</taxon>
        <taxon>Aspergillaceae</taxon>
        <taxon>Penicillium</taxon>
    </lineage>
</organism>